<feature type="transmembrane region" description="Helical" evidence="11">
    <location>
        <begin position="587"/>
        <end position="606"/>
    </location>
</feature>
<keyword evidence="3 11" id="KW-1003">Cell membrane</keyword>
<dbReference type="NCBIfam" id="TIGR01512">
    <property type="entry name" value="ATPase-IB2_Cd"/>
    <property type="match status" value="1"/>
</dbReference>
<dbReference type="GO" id="GO:0060003">
    <property type="term" value="P:copper ion export"/>
    <property type="evidence" value="ECO:0007669"/>
    <property type="project" value="UniProtKB-ARBA"/>
</dbReference>
<dbReference type="InterPro" id="IPR001757">
    <property type="entry name" value="P_typ_ATPase"/>
</dbReference>
<dbReference type="PROSITE" id="PS01229">
    <property type="entry name" value="COF_2"/>
    <property type="match status" value="1"/>
</dbReference>
<evidence type="ECO:0000259" key="12">
    <source>
        <dbReference type="PROSITE" id="PS50846"/>
    </source>
</evidence>
<dbReference type="SUPFAM" id="SSF55008">
    <property type="entry name" value="HMA, heavy metal-associated domain"/>
    <property type="match status" value="2"/>
</dbReference>
<dbReference type="InterPro" id="IPR036163">
    <property type="entry name" value="HMA_dom_sf"/>
</dbReference>
<keyword evidence="10 11" id="KW-0472">Membrane</keyword>
<dbReference type="RefSeq" id="WP_153510133.1">
    <property type="nucleotide sequence ID" value="NZ_CP045652.1"/>
</dbReference>
<keyword evidence="14" id="KW-1185">Reference proteome</keyword>
<dbReference type="InterPro" id="IPR023299">
    <property type="entry name" value="ATPase_P-typ_cyto_dom_N"/>
</dbReference>
<keyword evidence="7 11" id="KW-0067">ATP-binding</keyword>
<dbReference type="InterPro" id="IPR006121">
    <property type="entry name" value="HMA_dom"/>
</dbReference>
<comment type="subcellular location">
    <subcellularLocation>
        <location evidence="1">Cell membrane</location>
        <topology evidence="1">Multi-pass membrane protein</topology>
    </subcellularLocation>
</comment>
<dbReference type="InterPro" id="IPR008250">
    <property type="entry name" value="ATPase_P-typ_transduc_dom_A_sf"/>
</dbReference>
<dbReference type="GO" id="GO:0055070">
    <property type="term" value="P:copper ion homeostasis"/>
    <property type="evidence" value="ECO:0007669"/>
    <property type="project" value="TreeGrafter"/>
</dbReference>
<dbReference type="PRINTS" id="PR00943">
    <property type="entry name" value="CUATPASE"/>
</dbReference>
<dbReference type="CDD" id="cd02094">
    <property type="entry name" value="P-type_ATPase_Cu-like"/>
    <property type="match status" value="1"/>
</dbReference>
<keyword evidence="8" id="KW-1278">Translocase</keyword>
<dbReference type="InterPro" id="IPR036412">
    <property type="entry name" value="HAD-like_sf"/>
</dbReference>
<dbReference type="GO" id="GO:0005524">
    <property type="term" value="F:ATP binding"/>
    <property type="evidence" value="ECO:0007669"/>
    <property type="project" value="UniProtKB-UniRule"/>
</dbReference>
<gene>
    <name evidence="13" type="primary">cadA</name>
    <name evidence="13" type="ORF">GFH32_05520</name>
</gene>
<dbReference type="FunFam" id="2.70.150.10:FF:000020">
    <property type="entry name" value="Copper-exporting P-type ATPase A"/>
    <property type="match status" value="1"/>
</dbReference>
<keyword evidence="4 11" id="KW-0812">Transmembrane</keyword>
<dbReference type="InterPro" id="IPR059000">
    <property type="entry name" value="ATPase_P-type_domA"/>
</dbReference>
<dbReference type="InterPro" id="IPR018303">
    <property type="entry name" value="ATPase_P-typ_P_site"/>
</dbReference>
<dbReference type="NCBIfam" id="TIGR01525">
    <property type="entry name" value="ATPase-IB_hvy"/>
    <property type="match status" value="1"/>
</dbReference>
<dbReference type="SFLD" id="SFLDG00002">
    <property type="entry name" value="C1.7:_P-type_atpase_like"/>
    <property type="match status" value="1"/>
</dbReference>
<dbReference type="KEGG" id="sphe:GFH32_05520"/>
<dbReference type="CDD" id="cd00371">
    <property type="entry name" value="HMA"/>
    <property type="match status" value="2"/>
</dbReference>
<evidence type="ECO:0000256" key="11">
    <source>
        <dbReference type="RuleBase" id="RU362081"/>
    </source>
</evidence>
<dbReference type="AlphaFoldDB" id="A0A5Q0QA96"/>
<keyword evidence="13" id="KW-0378">Hydrolase</keyword>
<dbReference type="InterPro" id="IPR023298">
    <property type="entry name" value="ATPase_P-typ_TM_dom_sf"/>
</dbReference>
<keyword evidence="9 11" id="KW-1133">Transmembrane helix</keyword>
<dbReference type="SUPFAM" id="SSF56784">
    <property type="entry name" value="HAD-like"/>
    <property type="match status" value="1"/>
</dbReference>
<dbReference type="SUPFAM" id="SSF81653">
    <property type="entry name" value="Calcium ATPase, transduction domain A"/>
    <property type="match status" value="1"/>
</dbReference>
<evidence type="ECO:0000256" key="7">
    <source>
        <dbReference type="ARBA" id="ARBA00022840"/>
    </source>
</evidence>
<dbReference type="Gene3D" id="2.70.150.10">
    <property type="entry name" value="Calcium-transporting ATPase, cytoplasmic transduction domain A"/>
    <property type="match status" value="1"/>
</dbReference>
<feature type="transmembrane region" description="Helical" evidence="11">
    <location>
        <begin position="930"/>
        <end position="949"/>
    </location>
</feature>
<dbReference type="SFLD" id="SFLDF00027">
    <property type="entry name" value="p-type_atpase"/>
    <property type="match status" value="1"/>
</dbReference>
<feature type="transmembrane region" description="Helical" evidence="11">
    <location>
        <begin position="618"/>
        <end position="644"/>
    </location>
</feature>
<accession>A0A5Q0QA96</accession>
<dbReference type="Pfam" id="PF19335">
    <property type="entry name" value="HMBD"/>
    <property type="match status" value="3"/>
</dbReference>
<evidence type="ECO:0000256" key="9">
    <source>
        <dbReference type="ARBA" id="ARBA00022989"/>
    </source>
</evidence>
<dbReference type="PROSITE" id="PS01047">
    <property type="entry name" value="HMA_1"/>
    <property type="match status" value="2"/>
</dbReference>
<dbReference type="EMBL" id="CP045652">
    <property type="protein sequence ID" value="QGA25811.1"/>
    <property type="molecule type" value="Genomic_DNA"/>
</dbReference>
<dbReference type="Gene3D" id="3.40.1110.10">
    <property type="entry name" value="Calcium-transporting ATPase, cytoplasmic domain N"/>
    <property type="match status" value="1"/>
</dbReference>
<dbReference type="PRINTS" id="PR00119">
    <property type="entry name" value="CATATPASE"/>
</dbReference>
<evidence type="ECO:0000256" key="2">
    <source>
        <dbReference type="ARBA" id="ARBA00006024"/>
    </source>
</evidence>
<feature type="transmembrane region" description="Helical" evidence="11">
    <location>
        <begin position="955"/>
        <end position="977"/>
    </location>
</feature>
<dbReference type="InterPro" id="IPR045800">
    <property type="entry name" value="HMBD"/>
</dbReference>
<feature type="transmembrane region" description="Helical" evidence="11">
    <location>
        <begin position="392"/>
        <end position="415"/>
    </location>
</feature>
<dbReference type="NCBIfam" id="TIGR01511">
    <property type="entry name" value="ATPase-IB1_Cu"/>
    <property type="match status" value="1"/>
</dbReference>
<dbReference type="GO" id="GO:0043682">
    <property type="term" value="F:P-type divalent copper transporter activity"/>
    <property type="evidence" value="ECO:0007669"/>
    <property type="project" value="TreeGrafter"/>
</dbReference>
<dbReference type="Pfam" id="PF00702">
    <property type="entry name" value="Hydrolase"/>
    <property type="match status" value="1"/>
</dbReference>
<comment type="similarity">
    <text evidence="2 11">Belongs to the cation transport ATPase (P-type) (TC 3.A.3) family. Type IB subfamily.</text>
</comment>
<dbReference type="GO" id="GO:0005507">
    <property type="term" value="F:copper ion binding"/>
    <property type="evidence" value="ECO:0007669"/>
    <property type="project" value="TreeGrafter"/>
</dbReference>
<dbReference type="Pfam" id="PF00403">
    <property type="entry name" value="HMA"/>
    <property type="match status" value="2"/>
</dbReference>
<dbReference type="NCBIfam" id="TIGR01494">
    <property type="entry name" value="ATPase_P-type"/>
    <property type="match status" value="1"/>
</dbReference>
<evidence type="ECO:0000256" key="6">
    <source>
        <dbReference type="ARBA" id="ARBA00022741"/>
    </source>
</evidence>
<feature type="domain" description="HMA" evidence="12">
    <location>
        <begin position="3"/>
        <end position="67"/>
    </location>
</feature>
<evidence type="ECO:0000256" key="3">
    <source>
        <dbReference type="ARBA" id="ARBA00022475"/>
    </source>
</evidence>
<protein>
    <submittedName>
        <fullName evidence="13">Cadmium-translocating P-type ATPase</fullName>
        <ecNumber evidence="13">3.6.3.3</ecNumber>
    </submittedName>
</protein>
<keyword evidence="5 11" id="KW-0479">Metal-binding</keyword>
<dbReference type="SFLD" id="SFLDS00003">
    <property type="entry name" value="Haloacid_Dehalogenase"/>
    <property type="match status" value="1"/>
</dbReference>
<dbReference type="GO" id="GO:0005886">
    <property type="term" value="C:plasma membrane"/>
    <property type="evidence" value="ECO:0007669"/>
    <property type="project" value="UniProtKB-SubCell"/>
</dbReference>
<proteinExistence type="inferred from homology"/>
<feature type="transmembrane region" description="Helical" evidence="11">
    <location>
        <begin position="327"/>
        <end position="347"/>
    </location>
</feature>
<dbReference type="PANTHER" id="PTHR43520">
    <property type="entry name" value="ATP7, ISOFORM B"/>
    <property type="match status" value="1"/>
</dbReference>
<dbReference type="Gene3D" id="3.40.50.1000">
    <property type="entry name" value="HAD superfamily/HAD-like"/>
    <property type="match status" value="1"/>
</dbReference>
<feature type="domain" description="HMA" evidence="12">
    <location>
        <begin position="91"/>
        <end position="155"/>
    </location>
</feature>
<dbReference type="EC" id="3.6.3.3" evidence="13"/>
<dbReference type="Proteomes" id="UP000326921">
    <property type="component" value="Chromosome"/>
</dbReference>
<feature type="transmembrane region" description="Helical" evidence="11">
    <location>
        <begin position="430"/>
        <end position="450"/>
    </location>
</feature>
<evidence type="ECO:0000256" key="8">
    <source>
        <dbReference type="ARBA" id="ARBA00022967"/>
    </source>
</evidence>
<evidence type="ECO:0000256" key="5">
    <source>
        <dbReference type="ARBA" id="ARBA00022723"/>
    </source>
</evidence>
<evidence type="ECO:0000256" key="4">
    <source>
        <dbReference type="ARBA" id="ARBA00022692"/>
    </source>
</evidence>
<organism evidence="13 14">
    <name type="scientific">Sphingobacterium zhuxiongii</name>
    <dbReference type="NCBI Taxonomy" id="2662364"/>
    <lineage>
        <taxon>Bacteria</taxon>
        <taxon>Pseudomonadati</taxon>
        <taxon>Bacteroidota</taxon>
        <taxon>Sphingobacteriia</taxon>
        <taxon>Sphingobacteriales</taxon>
        <taxon>Sphingobacteriaceae</taxon>
        <taxon>Sphingobacterium</taxon>
    </lineage>
</organism>
<dbReference type="SUPFAM" id="SSF81665">
    <property type="entry name" value="Calcium ATPase, transmembrane domain M"/>
    <property type="match status" value="1"/>
</dbReference>
<dbReference type="PROSITE" id="PS50846">
    <property type="entry name" value="HMA_2"/>
    <property type="match status" value="2"/>
</dbReference>
<keyword evidence="6 11" id="KW-0547">Nucleotide-binding</keyword>
<reference evidence="13 14" key="1">
    <citation type="submission" date="2019-10" db="EMBL/GenBank/DDBJ databases">
        <authorList>
            <person name="Dong K."/>
        </authorList>
    </citation>
    <scope>NUCLEOTIDE SEQUENCE [LARGE SCALE GENOMIC DNA]</scope>
    <source>
        <strain evidence="14">dk4302</strain>
    </source>
</reference>
<dbReference type="InterPro" id="IPR017969">
    <property type="entry name" value="Heavy-metal-associated_CS"/>
</dbReference>
<dbReference type="PANTHER" id="PTHR43520:SF8">
    <property type="entry name" value="P-TYPE CU(+) TRANSPORTER"/>
    <property type="match status" value="1"/>
</dbReference>
<evidence type="ECO:0000313" key="14">
    <source>
        <dbReference type="Proteomes" id="UP000326921"/>
    </source>
</evidence>
<evidence type="ECO:0000256" key="10">
    <source>
        <dbReference type="ARBA" id="ARBA00023136"/>
    </source>
</evidence>
<dbReference type="InterPro" id="IPR027256">
    <property type="entry name" value="P-typ_ATPase_IB"/>
</dbReference>
<dbReference type="PROSITE" id="PS00154">
    <property type="entry name" value="ATPASE_E1_E2"/>
    <property type="match status" value="1"/>
</dbReference>
<evidence type="ECO:0000256" key="1">
    <source>
        <dbReference type="ARBA" id="ARBA00004651"/>
    </source>
</evidence>
<sequence>MSTTNTYKISGMTCNGCRTNVENKLNEIPGVKAAVNLETAEVEISTEQPLDIAALQNKLDELAGGYSIHEAKPVNQHTSHHHDHVAKNTETTRTYSITGMTCNGCRTNVEKKLNEIPGINAKVDLAKGEAEITSNTIPSTDSLQEKLNELGTSYQISDEKKAQSEPIQRSEEISPSGQYICPMFCEGEDKIYHEPGRCPVCGMFLRPIEKVEKPNPNNAHQHGHIPMQGHMHGHQKAQSNSQNAGKYYCPMMCEGDKVYDKFGSCPVCGMNLEKIPDTTIKVEYTCPMHPQIVQDHPGNCPICGMDLVPNQVTEEEDKHYRDLLKKFWISVACTVPIFILSMGDMLPGQPISKIIPYQINAWIQLILAIPVVFYTCWMFFERAWTSFKTWNLNMFSLIGLGAAAAFIFSLLALFFPQLFPAELKGHHGEVHLYFESATVILTLVLLGQVMEAKAHSKTNSAIKELIKLSPAEAIIVVDGKDKKISIHDVKVGDILRVRAGDKVPVDGRIQEGNTAIDESMITGEPIPVEKAPEDSVIGGTINGNHEVLIRAERIGSETLLSQIIELVNTASRSQPPIQKLTDKVSKIFVPTVIIIAIITFIAWSLSSVPNSTAMAFSNLLAVLIVACPCALGLATPMSVMVGIGKGAKNGILIKNSEALENLAKANVLIVDKTGTITSGKPSVSEVISGNNKFQAKDILQIAASVNKNSTHPLAQAMIDKAKAENTQLLDVIQFENISGKGVKGKIHHMSVLLGTARLMDEQQIKLDETQRLQIEELQKQGNSVSILAIDGAYAGIVAAFDTLRDSSIDAIKKFQNQGIEVYMFTGDNKNTAEIVAKQAGIKHVQANLLPEDKLNGIKKLQAEGKKVIMVGDGINDAPALTQADIGIAMGTGTDVAIQSSEITLVKGDLRGVHKAYTLSNMMLRNIKQNLGFAFFYNVIGIPIAAGILYPSFGILMSPMIAAAAMSLSSVSVIVNSLRLNRTTLD</sequence>
<dbReference type="InterPro" id="IPR023214">
    <property type="entry name" value="HAD_sf"/>
</dbReference>
<dbReference type="InterPro" id="IPR044492">
    <property type="entry name" value="P_typ_ATPase_HD_dom"/>
</dbReference>
<feature type="transmembrane region" description="Helical" evidence="11">
    <location>
        <begin position="359"/>
        <end position="380"/>
    </location>
</feature>
<dbReference type="Gene3D" id="3.30.70.100">
    <property type="match status" value="2"/>
</dbReference>
<dbReference type="GO" id="GO:0016887">
    <property type="term" value="F:ATP hydrolysis activity"/>
    <property type="evidence" value="ECO:0007669"/>
    <property type="project" value="InterPro"/>
</dbReference>
<name>A0A5Q0QA96_9SPHI</name>
<dbReference type="Pfam" id="PF00122">
    <property type="entry name" value="E1-E2_ATPase"/>
    <property type="match status" value="1"/>
</dbReference>
<evidence type="ECO:0000313" key="13">
    <source>
        <dbReference type="EMBL" id="QGA25811.1"/>
    </source>
</evidence>